<dbReference type="InterPro" id="IPR013656">
    <property type="entry name" value="PAS_4"/>
</dbReference>
<feature type="domain" description="Response regulatory" evidence="22">
    <location>
        <begin position="935"/>
        <end position="1051"/>
    </location>
</feature>
<comment type="subcellular location">
    <subcellularLocation>
        <location evidence="2">Cell membrane</location>
        <topology evidence="2">Multi-pass membrane protein</topology>
    </subcellularLocation>
</comment>
<dbReference type="InterPro" id="IPR036097">
    <property type="entry name" value="HisK_dim/P_sf"/>
</dbReference>
<keyword evidence="11" id="KW-0067">ATP-binding</keyword>
<dbReference type="InterPro" id="IPR001610">
    <property type="entry name" value="PAC"/>
</dbReference>
<evidence type="ECO:0000256" key="18">
    <source>
        <dbReference type="PROSITE-ProRule" id="PRU00110"/>
    </source>
</evidence>
<evidence type="ECO:0000256" key="8">
    <source>
        <dbReference type="ARBA" id="ARBA00022692"/>
    </source>
</evidence>
<evidence type="ECO:0000259" key="22">
    <source>
        <dbReference type="PROSITE" id="PS50110"/>
    </source>
</evidence>
<keyword evidence="14 20" id="KW-0472">Membrane</keyword>
<dbReference type="SMART" id="SM00091">
    <property type="entry name" value="PAS"/>
    <property type="match status" value="2"/>
</dbReference>
<evidence type="ECO:0000256" key="13">
    <source>
        <dbReference type="ARBA" id="ARBA00023012"/>
    </source>
</evidence>
<protein>
    <recommendedName>
        <fullName evidence="17">Circadian input-output histidine kinase CikA</fullName>
        <ecNumber evidence="4">2.7.13.3</ecNumber>
    </recommendedName>
    <alternativeName>
        <fullName evidence="16">Sensory/regulatory protein RpfC</fullName>
    </alternativeName>
</protein>
<dbReference type="Pfam" id="PF08448">
    <property type="entry name" value="PAS_4"/>
    <property type="match status" value="1"/>
</dbReference>
<dbReference type="EC" id="2.7.13.3" evidence="4"/>
<keyword evidence="7" id="KW-0808">Transferase</keyword>
<dbReference type="Proteomes" id="UP000198688">
    <property type="component" value="Chromosome I"/>
</dbReference>
<evidence type="ECO:0000313" key="26">
    <source>
        <dbReference type="EMBL" id="SDT58432.1"/>
    </source>
</evidence>
<keyword evidence="12 20" id="KW-1133">Transmembrane helix</keyword>
<keyword evidence="9" id="KW-0547">Nucleotide-binding</keyword>
<proteinExistence type="inferred from homology"/>
<feature type="transmembrane region" description="Helical" evidence="20">
    <location>
        <begin position="195"/>
        <end position="214"/>
    </location>
</feature>
<dbReference type="FunFam" id="3.30.565.10:FF:000010">
    <property type="entry name" value="Sensor histidine kinase RcsC"/>
    <property type="match status" value="1"/>
</dbReference>
<dbReference type="CDD" id="cd00130">
    <property type="entry name" value="PAS"/>
    <property type="match status" value="2"/>
</dbReference>
<dbReference type="CDD" id="cd00156">
    <property type="entry name" value="REC"/>
    <property type="match status" value="1"/>
</dbReference>
<dbReference type="Pfam" id="PF08447">
    <property type="entry name" value="PAS_3"/>
    <property type="match status" value="1"/>
</dbReference>
<comment type="similarity">
    <text evidence="3">In the N-terminal section; belongs to the phytochrome family.</text>
</comment>
<keyword evidence="8 20" id="KW-0812">Transmembrane</keyword>
<sequence length="1197" mass="127852">MEGVGILKGLPSWSRVSLLVVVFACGYLLLQEVGLWLAFGPAGLAAFWPAAGLGVAAFAYCRRARWLLLGVVLLLVNVSGNVMGGNSLLVSACLALVNTGEAVLGGLLLARSGGSGESMPARWVLRALLPVAAFAAAAAGLAGATVVTALGNSEAGFGLTWWAWFSADLLGIVVMVPAARAVFAGRPSWTSSASRVLELCVLLALQACVVRFVFTPVVDGLKAWQWPYLLLPGLFWSAVRFGPQVTAMMSALLTTSVILGTANGGGPFAQARTVEDQMLSAQGFCAVIFMSALMMSKVIASHEALEVRLGEQSAVLELAVEGIAYIDPTGCYLRINHAYAATLGTTAEYMLGRSWEPTVHPEDLSSLRTAYAYMLEHGSVTAEARGIRTDGTVFHKEITMIADRAADGALLGHHCFMRDITARKAATEHVDQLFRLSPELLCVIDAEGRFARLNPAWSQTLGYPVADMIGRPFIGFVHPDDVEATAAEAAEIAGGTESIAFENRYRHSDGSHRWLRWNSAVDTATGTLYAVAHDVTGSKNTEQNLADARDQAMEASRMKSQFLAMMSHEIRTPMNGVIGLTDLLADTHLDAVQQKYVDGVRGAGNALLAVINDILDFSKIEAGKFVLDDADFRLPAVIADVAILTGQSAKTRGLTLVTDLHPELPAVVRGDPGRVRQILLNLIGNAVKFTHEGTVTIRAYPHDLGTKAAVRVEVADTGIGMNPAAVTRMFQPFTQADASTTRTYGGTGLGLAISRQLAEAMGGDITVTSAENAGTTFTVTLPLPAVNSADITEAADPSRLRVLIVDDNATNQLTLADQVRSWGMRADIADSADQAEQLLLRSVAHERHYDIAIVDMHIPGMSGLQLATGITANPAIPTVPIILMTSGEAINSFEARRAGIGAHLTKPVSRSDLYDALTTAIRPAPDTEPAVTRGHLLLVEDNETNQMVATGILTKLGYTIDIANDGLEALELAAKSTYQAILMDCQMPNMDGYTAARKIRESPKVARIPIIALTANAFKDERDRCLTAGMDDYLPKPIRAHDLDATLTRWTATAPVTHPTPQQTTSRHDTLMAERLEELIGDHTPTDIAFIQKIIGSFITRAPAMITAIGVALTDNDPPAVAYHAHALKSSATNLGAHAIAETCAVIEDLARTGDINGPRRHHARLAALLDRTTNELTDTLNTLNTLTEHHTPAKPH</sequence>
<evidence type="ECO:0000256" key="1">
    <source>
        <dbReference type="ARBA" id="ARBA00000085"/>
    </source>
</evidence>
<evidence type="ECO:0000259" key="21">
    <source>
        <dbReference type="PROSITE" id="PS50109"/>
    </source>
</evidence>
<dbReference type="PROSITE" id="PS50109">
    <property type="entry name" value="HIS_KIN"/>
    <property type="match status" value="1"/>
</dbReference>
<evidence type="ECO:0000256" key="12">
    <source>
        <dbReference type="ARBA" id="ARBA00022989"/>
    </source>
</evidence>
<evidence type="ECO:0000256" key="15">
    <source>
        <dbReference type="ARBA" id="ARBA00064003"/>
    </source>
</evidence>
<dbReference type="Pfam" id="PF05231">
    <property type="entry name" value="MASE1"/>
    <property type="match status" value="1"/>
</dbReference>
<dbReference type="GO" id="GO:0005886">
    <property type="term" value="C:plasma membrane"/>
    <property type="evidence" value="ECO:0007669"/>
    <property type="project" value="UniProtKB-SubCell"/>
</dbReference>
<dbReference type="InterPro" id="IPR004358">
    <property type="entry name" value="Sig_transdc_His_kin-like_C"/>
</dbReference>
<dbReference type="Pfam" id="PF01627">
    <property type="entry name" value="Hpt"/>
    <property type="match status" value="1"/>
</dbReference>
<evidence type="ECO:0000313" key="27">
    <source>
        <dbReference type="Proteomes" id="UP000198688"/>
    </source>
</evidence>
<feature type="domain" description="PAS" evidence="23">
    <location>
        <begin position="426"/>
        <end position="483"/>
    </location>
</feature>
<evidence type="ECO:0000259" key="25">
    <source>
        <dbReference type="PROSITE" id="PS50894"/>
    </source>
</evidence>
<keyword evidence="13" id="KW-0902">Two-component regulatory system</keyword>
<comment type="subunit">
    <text evidence="15">At low DSF concentrations, interacts with RpfF.</text>
</comment>
<keyword evidence="10" id="KW-0418">Kinase</keyword>
<evidence type="ECO:0000256" key="17">
    <source>
        <dbReference type="ARBA" id="ARBA00074306"/>
    </source>
</evidence>
<feature type="transmembrane region" description="Helical" evidence="20">
    <location>
        <begin position="36"/>
        <end position="59"/>
    </location>
</feature>
<dbReference type="InterPro" id="IPR000700">
    <property type="entry name" value="PAS-assoc_C"/>
</dbReference>
<dbReference type="CDD" id="cd17546">
    <property type="entry name" value="REC_hyHK_CKI1_RcsC-like"/>
    <property type="match status" value="1"/>
</dbReference>
<dbReference type="InterPro" id="IPR011006">
    <property type="entry name" value="CheY-like_superfamily"/>
</dbReference>
<dbReference type="CDD" id="cd00082">
    <property type="entry name" value="HisKA"/>
    <property type="match status" value="1"/>
</dbReference>
<evidence type="ECO:0000259" key="24">
    <source>
        <dbReference type="PROSITE" id="PS50113"/>
    </source>
</evidence>
<feature type="domain" description="PAS" evidence="23">
    <location>
        <begin position="315"/>
        <end position="378"/>
    </location>
</feature>
<dbReference type="Gene3D" id="1.20.120.160">
    <property type="entry name" value="HPT domain"/>
    <property type="match status" value="1"/>
</dbReference>
<dbReference type="InterPro" id="IPR000014">
    <property type="entry name" value="PAS"/>
</dbReference>
<dbReference type="SUPFAM" id="SSF52172">
    <property type="entry name" value="CheY-like"/>
    <property type="match status" value="2"/>
</dbReference>
<gene>
    <name evidence="26" type="ORF">SAMN04489716_4671</name>
</gene>
<dbReference type="EMBL" id="LT629758">
    <property type="protein sequence ID" value="SDT58432.1"/>
    <property type="molecule type" value="Genomic_DNA"/>
</dbReference>
<dbReference type="Pfam" id="PF00072">
    <property type="entry name" value="Response_reg"/>
    <property type="match status" value="2"/>
</dbReference>
<dbReference type="SUPFAM" id="SSF47226">
    <property type="entry name" value="Histidine-containing phosphotransfer domain, HPT domain"/>
    <property type="match status" value="1"/>
</dbReference>
<dbReference type="InterPro" id="IPR001789">
    <property type="entry name" value="Sig_transdc_resp-reg_receiver"/>
</dbReference>
<dbReference type="InterPro" id="IPR013655">
    <property type="entry name" value="PAS_fold_3"/>
</dbReference>
<dbReference type="InterPro" id="IPR035965">
    <property type="entry name" value="PAS-like_dom_sf"/>
</dbReference>
<feature type="modified residue" description="4-aspartylphosphate" evidence="19">
    <location>
        <position position="855"/>
    </location>
</feature>
<dbReference type="InterPro" id="IPR003594">
    <property type="entry name" value="HATPase_dom"/>
</dbReference>
<evidence type="ECO:0000256" key="10">
    <source>
        <dbReference type="ARBA" id="ARBA00022777"/>
    </source>
</evidence>
<keyword evidence="6 19" id="KW-0597">Phosphoprotein</keyword>
<dbReference type="InterPro" id="IPR003661">
    <property type="entry name" value="HisK_dim/P_dom"/>
</dbReference>
<dbReference type="FunFam" id="1.10.287.130:FF:000002">
    <property type="entry name" value="Two-component osmosensing histidine kinase"/>
    <property type="match status" value="1"/>
</dbReference>
<reference evidence="26 27" key="1">
    <citation type="submission" date="2016-10" db="EMBL/GenBank/DDBJ databases">
        <authorList>
            <person name="de Groot N.N."/>
        </authorList>
    </citation>
    <scope>NUCLEOTIDE SEQUENCE [LARGE SCALE GENOMIC DNA]</scope>
    <source>
        <strain evidence="26 27">DSM 43941</strain>
    </source>
</reference>
<keyword evidence="5" id="KW-1003">Cell membrane</keyword>
<dbReference type="InterPro" id="IPR036641">
    <property type="entry name" value="HPT_dom_sf"/>
</dbReference>
<evidence type="ECO:0000256" key="11">
    <source>
        <dbReference type="ARBA" id="ARBA00022840"/>
    </source>
</evidence>
<evidence type="ECO:0000256" key="4">
    <source>
        <dbReference type="ARBA" id="ARBA00012438"/>
    </source>
</evidence>
<feature type="transmembrane region" description="Helical" evidence="20">
    <location>
        <begin position="12"/>
        <end position="30"/>
    </location>
</feature>
<dbReference type="SMART" id="SM00388">
    <property type="entry name" value="HisKA"/>
    <property type="match status" value="1"/>
</dbReference>
<dbReference type="PROSITE" id="PS50110">
    <property type="entry name" value="RESPONSE_REGULATORY"/>
    <property type="match status" value="2"/>
</dbReference>
<dbReference type="PROSITE" id="PS50113">
    <property type="entry name" value="PAC"/>
    <property type="match status" value="1"/>
</dbReference>
<dbReference type="SMART" id="SM00086">
    <property type="entry name" value="PAC"/>
    <property type="match status" value="2"/>
</dbReference>
<dbReference type="InterPro" id="IPR007895">
    <property type="entry name" value="MASE1"/>
</dbReference>
<feature type="transmembrane region" description="Helical" evidence="20">
    <location>
        <begin position="161"/>
        <end position="183"/>
    </location>
</feature>
<dbReference type="Gene3D" id="3.30.450.20">
    <property type="entry name" value="PAS domain"/>
    <property type="match status" value="2"/>
</dbReference>
<accession>A0A1H2BK64</accession>
<dbReference type="SMART" id="SM00448">
    <property type="entry name" value="REC"/>
    <property type="match status" value="2"/>
</dbReference>
<dbReference type="CDD" id="cd16922">
    <property type="entry name" value="HATPase_EvgS-ArcB-TorS-like"/>
    <property type="match status" value="1"/>
</dbReference>
<feature type="modified residue" description="4-aspartylphosphate" evidence="19">
    <location>
        <position position="984"/>
    </location>
</feature>
<evidence type="ECO:0000256" key="3">
    <source>
        <dbReference type="ARBA" id="ARBA00006402"/>
    </source>
</evidence>
<dbReference type="Gene3D" id="3.40.50.2300">
    <property type="match status" value="2"/>
</dbReference>
<evidence type="ECO:0000256" key="20">
    <source>
        <dbReference type="SAM" id="Phobius"/>
    </source>
</evidence>
<dbReference type="STRING" id="113562.SAMN04489716_4671"/>
<dbReference type="OrthoDB" id="340764at2"/>
<dbReference type="Gene3D" id="1.10.287.130">
    <property type="match status" value="1"/>
</dbReference>
<evidence type="ECO:0000256" key="5">
    <source>
        <dbReference type="ARBA" id="ARBA00022475"/>
    </source>
</evidence>
<dbReference type="NCBIfam" id="TIGR00229">
    <property type="entry name" value="sensory_box"/>
    <property type="match status" value="2"/>
</dbReference>
<dbReference type="PANTHER" id="PTHR45339:SF3">
    <property type="entry name" value="HISTIDINE KINASE"/>
    <property type="match status" value="1"/>
</dbReference>
<feature type="domain" description="PAC" evidence="24">
    <location>
        <begin position="380"/>
        <end position="432"/>
    </location>
</feature>
<evidence type="ECO:0000259" key="23">
    <source>
        <dbReference type="PROSITE" id="PS50112"/>
    </source>
</evidence>
<name>A0A1H2BK64_9ACTN</name>
<evidence type="ECO:0000256" key="6">
    <source>
        <dbReference type="ARBA" id="ARBA00022553"/>
    </source>
</evidence>
<dbReference type="Pfam" id="PF00512">
    <property type="entry name" value="HisKA"/>
    <property type="match status" value="1"/>
</dbReference>
<organism evidence="26 27">
    <name type="scientific">Actinoplanes derwentensis</name>
    <dbReference type="NCBI Taxonomy" id="113562"/>
    <lineage>
        <taxon>Bacteria</taxon>
        <taxon>Bacillati</taxon>
        <taxon>Actinomycetota</taxon>
        <taxon>Actinomycetes</taxon>
        <taxon>Micromonosporales</taxon>
        <taxon>Micromonosporaceae</taxon>
        <taxon>Actinoplanes</taxon>
    </lineage>
</organism>
<evidence type="ECO:0000256" key="2">
    <source>
        <dbReference type="ARBA" id="ARBA00004651"/>
    </source>
</evidence>
<dbReference type="Gene3D" id="3.30.565.10">
    <property type="entry name" value="Histidine kinase-like ATPase, C-terminal domain"/>
    <property type="match status" value="1"/>
</dbReference>
<dbReference type="SUPFAM" id="SSF55874">
    <property type="entry name" value="ATPase domain of HSP90 chaperone/DNA topoisomerase II/histidine kinase"/>
    <property type="match status" value="1"/>
</dbReference>
<dbReference type="SUPFAM" id="SSF47384">
    <property type="entry name" value="Homodimeric domain of signal transducing histidine kinase"/>
    <property type="match status" value="1"/>
</dbReference>
<dbReference type="PRINTS" id="PR00344">
    <property type="entry name" value="BCTRLSENSOR"/>
</dbReference>
<keyword evidence="27" id="KW-1185">Reference proteome</keyword>
<dbReference type="InterPro" id="IPR008207">
    <property type="entry name" value="Sig_transdc_His_kin_Hpt_dom"/>
</dbReference>
<evidence type="ECO:0000256" key="14">
    <source>
        <dbReference type="ARBA" id="ARBA00023136"/>
    </source>
</evidence>
<dbReference type="GO" id="GO:0005524">
    <property type="term" value="F:ATP binding"/>
    <property type="evidence" value="ECO:0007669"/>
    <property type="project" value="UniProtKB-KW"/>
</dbReference>
<dbReference type="PROSITE" id="PS50112">
    <property type="entry name" value="PAS"/>
    <property type="match status" value="2"/>
</dbReference>
<dbReference type="Pfam" id="PF02518">
    <property type="entry name" value="HATPase_c"/>
    <property type="match status" value="1"/>
</dbReference>
<dbReference type="PROSITE" id="PS50894">
    <property type="entry name" value="HPT"/>
    <property type="match status" value="1"/>
</dbReference>
<feature type="transmembrane region" description="Helical" evidence="20">
    <location>
        <begin position="89"/>
        <end position="111"/>
    </location>
</feature>
<feature type="transmembrane region" description="Helical" evidence="20">
    <location>
        <begin position="66"/>
        <end position="83"/>
    </location>
</feature>
<dbReference type="InterPro" id="IPR036890">
    <property type="entry name" value="HATPase_C_sf"/>
</dbReference>
<dbReference type="SUPFAM" id="SSF55785">
    <property type="entry name" value="PYP-like sensor domain (PAS domain)"/>
    <property type="match status" value="2"/>
</dbReference>
<dbReference type="SMART" id="SM00387">
    <property type="entry name" value="HATPase_c"/>
    <property type="match status" value="1"/>
</dbReference>
<evidence type="ECO:0000256" key="9">
    <source>
        <dbReference type="ARBA" id="ARBA00022741"/>
    </source>
</evidence>
<feature type="domain" description="HPt" evidence="25">
    <location>
        <begin position="1087"/>
        <end position="1184"/>
    </location>
</feature>
<feature type="modified residue" description="Phosphohistidine" evidence="18">
    <location>
        <position position="1126"/>
    </location>
</feature>
<comment type="catalytic activity">
    <reaction evidence="1">
        <text>ATP + protein L-histidine = ADP + protein N-phospho-L-histidine.</text>
        <dbReference type="EC" id="2.7.13.3"/>
    </reaction>
</comment>
<feature type="transmembrane region" description="Helical" evidence="20">
    <location>
        <begin position="279"/>
        <end position="300"/>
    </location>
</feature>
<feature type="domain" description="Response regulatory" evidence="22">
    <location>
        <begin position="801"/>
        <end position="921"/>
    </location>
</feature>
<feature type="domain" description="Histidine kinase" evidence="21">
    <location>
        <begin position="565"/>
        <end position="785"/>
    </location>
</feature>
<dbReference type="PANTHER" id="PTHR45339">
    <property type="entry name" value="HYBRID SIGNAL TRANSDUCTION HISTIDINE KINASE J"/>
    <property type="match status" value="1"/>
</dbReference>
<evidence type="ECO:0000256" key="19">
    <source>
        <dbReference type="PROSITE-ProRule" id="PRU00169"/>
    </source>
</evidence>
<feature type="transmembrane region" description="Helical" evidence="20">
    <location>
        <begin position="123"/>
        <end position="149"/>
    </location>
</feature>
<dbReference type="GO" id="GO:0000155">
    <property type="term" value="F:phosphorelay sensor kinase activity"/>
    <property type="evidence" value="ECO:0007669"/>
    <property type="project" value="InterPro"/>
</dbReference>
<feature type="transmembrane region" description="Helical" evidence="20">
    <location>
        <begin position="234"/>
        <end position="259"/>
    </location>
</feature>
<evidence type="ECO:0000256" key="7">
    <source>
        <dbReference type="ARBA" id="ARBA00022679"/>
    </source>
</evidence>
<dbReference type="AlphaFoldDB" id="A0A1H2BK64"/>
<dbReference type="InterPro" id="IPR005467">
    <property type="entry name" value="His_kinase_dom"/>
</dbReference>
<evidence type="ECO:0000256" key="16">
    <source>
        <dbReference type="ARBA" id="ARBA00068150"/>
    </source>
</evidence>